<evidence type="ECO:0000313" key="1">
    <source>
        <dbReference type="EMBL" id="OAY63079.1"/>
    </source>
</evidence>
<sequence>MNRVWRLRQYSKMSRATSSPNISFTPNCLATLTSSSWALYNCHAAESRPASFPESEYPIMTSCFPLILFLYHSTENRRATAAGAASRSASFSKSGTTLKGFFTWHSLCNNSTARTSEGAVAMEIMYAPKLSEGSSAMTCNVSKTSAISSVLGRSGPNNGRLPLSSDKSHSWRFSSGHSRYDPIPKCLVMASITSVCRSDSCLMSSLTRERPKVETWRKKSRRLPSAMGLSPHAQRDRYLLNIGETNFLGNITHTITIATHPRRELDKRGIVRNTFIYPNRTTDYLELYRCTETISEDQV</sequence>
<comment type="caution">
    <text evidence="1">The sequence shown here is derived from an EMBL/GenBank/DDBJ whole genome shotgun (WGS) entry which is preliminary data.</text>
</comment>
<reference evidence="1 2" key="1">
    <citation type="journal article" date="2016" name="DNA Res.">
        <title>The draft genome of MD-2 pineapple using hybrid error correction of long reads.</title>
        <authorList>
            <person name="Redwan R.M."/>
            <person name="Saidin A."/>
            <person name="Kumar S.V."/>
        </authorList>
    </citation>
    <scope>NUCLEOTIDE SEQUENCE [LARGE SCALE GENOMIC DNA]</scope>
    <source>
        <strain evidence="2">cv. MD2</strain>
        <tissue evidence="1">Leaf</tissue>
    </source>
</reference>
<organism evidence="1 2">
    <name type="scientific">Ananas comosus</name>
    <name type="common">Pineapple</name>
    <name type="synonym">Ananas ananas</name>
    <dbReference type="NCBI Taxonomy" id="4615"/>
    <lineage>
        <taxon>Eukaryota</taxon>
        <taxon>Viridiplantae</taxon>
        <taxon>Streptophyta</taxon>
        <taxon>Embryophyta</taxon>
        <taxon>Tracheophyta</taxon>
        <taxon>Spermatophyta</taxon>
        <taxon>Magnoliopsida</taxon>
        <taxon>Liliopsida</taxon>
        <taxon>Poales</taxon>
        <taxon>Bromeliaceae</taxon>
        <taxon>Bromelioideae</taxon>
        <taxon>Ananas</taxon>
    </lineage>
</organism>
<dbReference type="AlphaFoldDB" id="A0A199UEC1"/>
<gene>
    <name evidence="1" type="ORF">ACMD2_12101</name>
</gene>
<evidence type="ECO:0000313" key="2">
    <source>
        <dbReference type="Proteomes" id="UP000092600"/>
    </source>
</evidence>
<dbReference type="Proteomes" id="UP000092600">
    <property type="component" value="Unassembled WGS sequence"/>
</dbReference>
<dbReference type="EMBL" id="LSRQ01008392">
    <property type="protein sequence ID" value="OAY63079.1"/>
    <property type="molecule type" value="Genomic_DNA"/>
</dbReference>
<name>A0A199UEC1_ANACO</name>
<proteinExistence type="predicted"/>
<protein>
    <submittedName>
        <fullName evidence="1">Uncharacterized protein</fullName>
    </submittedName>
</protein>
<accession>A0A199UEC1</accession>